<dbReference type="InterPro" id="IPR013321">
    <property type="entry name" value="Arc_rbn_hlx_hlx"/>
</dbReference>
<evidence type="ECO:0000313" key="1">
    <source>
        <dbReference type="EMBL" id="MFB9952452.1"/>
    </source>
</evidence>
<proteinExistence type="predicted"/>
<reference evidence="1 2" key="1">
    <citation type="submission" date="2024-09" db="EMBL/GenBank/DDBJ databases">
        <authorList>
            <person name="Sun Q."/>
            <person name="Mori K."/>
        </authorList>
    </citation>
    <scope>NUCLEOTIDE SEQUENCE [LARGE SCALE GENOMIC DNA]</scope>
    <source>
        <strain evidence="1 2">TBRC 4938</strain>
    </source>
</reference>
<sequence>MSDVQKQFKLNIPDDVKRWLAEEASRNLRSQTAEIVLALKEKMRRQTETKKADAA</sequence>
<dbReference type="Gene3D" id="1.10.1220.10">
    <property type="entry name" value="Met repressor-like"/>
    <property type="match status" value="1"/>
</dbReference>
<evidence type="ECO:0000313" key="2">
    <source>
        <dbReference type="Proteomes" id="UP001589692"/>
    </source>
</evidence>
<dbReference type="InterPro" id="IPR010985">
    <property type="entry name" value="Ribbon_hlx_hlx"/>
</dbReference>
<dbReference type="RefSeq" id="WP_377265261.1">
    <property type="nucleotide sequence ID" value="NZ_JBHMAA010000034.1"/>
</dbReference>
<protein>
    <submittedName>
        <fullName evidence="1">Arc domain-containing protein</fullName>
    </submittedName>
</protein>
<dbReference type="EMBL" id="JBHMAA010000034">
    <property type="protein sequence ID" value="MFB9952452.1"/>
    <property type="molecule type" value="Genomic_DNA"/>
</dbReference>
<name>A0ABV6API5_9HYPH</name>
<comment type="caution">
    <text evidence="1">The sequence shown here is derived from an EMBL/GenBank/DDBJ whole genome shotgun (WGS) entry which is preliminary data.</text>
</comment>
<dbReference type="Proteomes" id="UP001589692">
    <property type="component" value="Unassembled WGS sequence"/>
</dbReference>
<organism evidence="1 2">
    <name type="scientific">Rhizobium puerariae</name>
    <dbReference type="NCBI Taxonomy" id="1585791"/>
    <lineage>
        <taxon>Bacteria</taxon>
        <taxon>Pseudomonadati</taxon>
        <taxon>Pseudomonadota</taxon>
        <taxon>Alphaproteobacteria</taxon>
        <taxon>Hyphomicrobiales</taxon>
        <taxon>Rhizobiaceae</taxon>
        <taxon>Rhizobium/Agrobacterium group</taxon>
        <taxon>Rhizobium</taxon>
    </lineage>
</organism>
<keyword evidence="2" id="KW-1185">Reference proteome</keyword>
<accession>A0ABV6API5</accession>
<gene>
    <name evidence="1" type="ORF">ACFFP0_26715</name>
</gene>
<dbReference type="SUPFAM" id="SSF47598">
    <property type="entry name" value="Ribbon-helix-helix"/>
    <property type="match status" value="1"/>
</dbReference>